<dbReference type="HAMAP" id="MF_01106">
    <property type="entry name" value="ArgJ"/>
    <property type="match status" value="1"/>
</dbReference>
<comment type="subcellular location">
    <subcellularLocation>
        <location evidence="1 11">Cytoplasm</location>
    </subcellularLocation>
</comment>
<comment type="similarity">
    <text evidence="2 11">Belongs to the ArgJ family.</text>
</comment>
<dbReference type="GO" id="GO:0005737">
    <property type="term" value="C:cytoplasm"/>
    <property type="evidence" value="ECO:0007669"/>
    <property type="project" value="UniProtKB-SubCell"/>
</dbReference>
<dbReference type="RefSeq" id="WP_012110644.1">
    <property type="nucleotide sequence ID" value="NC_009719.1"/>
</dbReference>
<evidence type="ECO:0000256" key="12">
    <source>
        <dbReference type="SAM" id="MobiDB-lite"/>
    </source>
</evidence>
<dbReference type="SUPFAM" id="SSF56266">
    <property type="entry name" value="DmpA/ArgJ-like"/>
    <property type="match status" value="1"/>
</dbReference>
<evidence type="ECO:0000256" key="8">
    <source>
        <dbReference type="ARBA" id="ARBA00022813"/>
    </source>
</evidence>
<feature type="site" description="Involved in the stabilization of negative charge on the oxyanion by the formation of the oxyanion hole" evidence="11">
    <location>
        <position position="191"/>
    </location>
</feature>
<organism evidence="13 14">
    <name type="scientific">Parvibaculum lavamentivorans (strain DS-1 / DSM 13023 / NCIMB 13966)</name>
    <dbReference type="NCBI Taxonomy" id="402881"/>
    <lineage>
        <taxon>Bacteria</taxon>
        <taxon>Pseudomonadati</taxon>
        <taxon>Pseudomonadota</taxon>
        <taxon>Alphaproteobacteria</taxon>
        <taxon>Hyphomicrobiales</taxon>
        <taxon>Parvibaculaceae</taxon>
        <taxon>Parvibaculum</taxon>
    </lineage>
</organism>
<feature type="binding site" evidence="11">
    <location>
        <position position="253"/>
    </location>
    <ligand>
        <name>substrate</name>
    </ligand>
</feature>
<evidence type="ECO:0000256" key="6">
    <source>
        <dbReference type="ARBA" id="ARBA00022605"/>
    </source>
</evidence>
<evidence type="ECO:0000313" key="13">
    <source>
        <dbReference type="EMBL" id="ABS63351.1"/>
    </source>
</evidence>
<evidence type="ECO:0000313" key="14">
    <source>
        <dbReference type="Proteomes" id="UP000006377"/>
    </source>
</evidence>
<dbReference type="InterPro" id="IPR042195">
    <property type="entry name" value="ArgJ_beta_C"/>
</dbReference>
<dbReference type="GO" id="GO:0006592">
    <property type="term" value="P:ornithine biosynthetic process"/>
    <property type="evidence" value="ECO:0007669"/>
    <property type="project" value="TreeGrafter"/>
</dbReference>
<dbReference type="OrthoDB" id="9804242at2"/>
<gene>
    <name evidence="11" type="primary">argJ</name>
    <name evidence="13" type="ordered locus">Plav_1732</name>
</gene>
<feature type="binding site" evidence="11">
    <location>
        <position position="476"/>
    </location>
    <ligand>
        <name>substrate</name>
    </ligand>
</feature>
<evidence type="ECO:0000256" key="9">
    <source>
        <dbReference type="ARBA" id="ARBA00023268"/>
    </source>
</evidence>
<feature type="site" description="Involved in the stabilization of negative charge on the oxyanion by the formation of the oxyanion hole" evidence="11">
    <location>
        <position position="190"/>
    </location>
</feature>
<dbReference type="MEROPS" id="T05.001"/>
<feature type="site" description="Cleavage; by autolysis" evidence="11">
    <location>
        <begin position="263"/>
        <end position="264"/>
    </location>
</feature>
<dbReference type="CDD" id="cd02152">
    <property type="entry name" value="OAT"/>
    <property type="match status" value="1"/>
</dbReference>
<dbReference type="PANTHER" id="PTHR23100">
    <property type="entry name" value="ARGININE BIOSYNTHESIS BIFUNCTIONAL PROTEIN ARGJ"/>
    <property type="match status" value="1"/>
</dbReference>
<keyword evidence="5 11" id="KW-0055">Arginine biosynthesis</keyword>
<feature type="active site" description="Nucleophile" evidence="11">
    <location>
        <position position="264"/>
    </location>
</feature>
<evidence type="ECO:0000256" key="3">
    <source>
        <dbReference type="ARBA" id="ARBA00011475"/>
    </source>
</evidence>
<evidence type="ECO:0000256" key="5">
    <source>
        <dbReference type="ARBA" id="ARBA00022571"/>
    </source>
</evidence>
<dbReference type="Gene3D" id="3.10.20.340">
    <property type="entry name" value="ArgJ beta chain, C-terminal domain"/>
    <property type="match status" value="1"/>
</dbReference>
<protein>
    <recommendedName>
        <fullName evidence="11">Arginine biosynthesis bifunctional protein ArgJ</fullName>
    </recommendedName>
    <domain>
        <recommendedName>
            <fullName evidence="11">Glutamate N-acetyltransferase</fullName>
            <ecNumber evidence="11">2.3.1.35</ecNumber>
        </recommendedName>
        <alternativeName>
            <fullName evidence="11">Ornithine acetyltransferase</fullName>
            <shortName evidence="11">OATase</shortName>
        </alternativeName>
        <alternativeName>
            <fullName evidence="11">Ornithine transacetylase</fullName>
        </alternativeName>
    </domain>
    <domain>
        <recommendedName>
            <fullName evidence="11">Amino-acid acetyltransferase</fullName>
            <ecNumber evidence="11">2.3.1.1</ecNumber>
        </recommendedName>
        <alternativeName>
            <fullName evidence="11">N-acetylglutamate synthase</fullName>
            <shortName evidence="11">AGSase</shortName>
        </alternativeName>
    </domain>
    <component>
        <recommendedName>
            <fullName evidence="11">Arginine biosynthesis bifunctional protein ArgJ alpha chain</fullName>
        </recommendedName>
    </component>
    <component>
        <recommendedName>
            <fullName evidence="11">Arginine biosynthesis bifunctional protein ArgJ beta chain</fullName>
        </recommendedName>
    </component>
</protein>
<dbReference type="KEGG" id="pla:Plav_1732"/>
<dbReference type="HOGENOM" id="CLU_027172_1_0_5"/>
<dbReference type="Gene3D" id="3.60.70.12">
    <property type="entry name" value="L-amino peptidase D-ALA esterase/amidase"/>
    <property type="match status" value="1"/>
</dbReference>
<keyword evidence="6 11" id="KW-0028">Amino-acid biosynthesis</keyword>
<proteinExistence type="inferred from homology"/>
<feature type="compositionally biased region" description="Low complexity" evidence="12">
    <location>
        <begin position="60"/>
        <end position="72"/>
    </location>
</feature>
<dbReference type="UniPathway" id="UPA00068">
    <property type="reaction ID" value="UER00106"/>
</dbReference>
<dbReference type="InterPro" id="IPR016117">
    <property type="entry name" value="ArgJ-like_dom_sf"/>
</dbReference>
<keyword evidence="8 11" id="KW-0068">Autocatalytic cleavage</keyword>
<comment type="function">
    <text evidence="11">Catalyzes two activities which are involved in the cyclic version of arginine biosynthesis: the synthesis of N-acetylglutamate from glutamate and acetyl-CoA as the acetyl donor, and of ornithine by transacetylation between N(2)-acetylornithine and glutamate.</text>
</comment>
<sequence length="481" mass="49768">MAVKKTRAGTKVSVKPKRKTSGKAKARPKAKAKPHSKAKLPRAQRKTAVPKKPVRKAKPAAKSAKAAKTAPKISPLAPKSTPKLPPVGGVLLGATAAGIKYKGRTDLLVAKMPEGTQVAGVFTTSKTASAPVEWCRTNVNEGGEGRMLVVNSGNSNAFTGKAGVATVKATAAAAAQAGNCRQKDVFIASTGVIGQPMDPAPVIAGIDAALADASPDAWDEAARAIMTTDTYPKAATRKVKIGGASVTINGIAKGSGMIAPDLATMLVFIFTDAAIPAKVLQTLLLLGVRDSFNAITVDSDTSTSDTVLVFATGAAMADEAPVTRAGDARLRDFRAALDDLMMDLAHQVVKDGEGATKFVKIAVSGAQSHQAARTIAMTIANSPLVKTAIAGEDANWGRIVMAVGKSGEAADRDKLSIRIGGVDVAKNGMAVPGYDETPVARHMKGSDIDIEVDVGVGKSSATVWTCDLTYDYIRINADYRS</sequence>
<comment type="catalytic activity">
    <reaction evidence="11">
        <text>N(2)-acetyl-L-ornithine + L-glutamate = N-acetyl-L-glutamate + L-ornithine</text>
        <dbReference type="Rhea" id="RHEA:15349"/>
        <dbReference type="ChEBI" id="CHEBI:29985"/>
        <dbReference type="ChEBI" id="CHEBI:44337"/>
        <dbReference type="ChEBI" id="CHEBI:46911"/>
        <dbReference type="ChEBI" id="CHEBI:57805"/>
        <dbReference type="EC" id="2.3.1.35"/>
    </reaction>
</comment>
<feature type="compositionally biased region" description="Basic residues" evidence="12">
    <location>
        <begin position="1"/>
        <end position="59"/>
    </location>
</feature>
<dbReference type="STRING" id="402881.Plav_1732"/>
<feature type="binding site" evidence="11">
    <location>
        <position position="227"/>
    </location>
    <ligand>
        <name>substrate</name>
    </ligand>
</feature>
<comment type="pathway">
    <text evidence="11">Amino-acid biosynthesis; L-arginine biosynthesis; L-ornithine and N-acetyl-L-glutamate from L-glutamate and N(2)-acetyl-L-ornithine (cyclic): step 1/1.</text>
</comment>
<accession>A7HTW8</accession>
<dbReference type="EC" id="2.3.1.1" evidence="11"/>
<dbReference type="AlphaFoldDB" id="A7HTW8"/>
<dbReference type="EC" id="2.3.1.35" evidence="11"/>
<dbReference type="GO" id="GO:0006526">
    <property type="term" value="P:L-arginine biosynthetic process"/>
    <property type="evidence" value="ECO:0007669"/>
    <property type="project" value="UniProtKB-UniRule"/>
</dbReference>
<evidence type="ECO:0000256" key="2">
    <source>
        <dbReference type="ARBA" id="ARBA00006774"/>
    </source>
</evidence>
<dbReference type="GO" id="GO:0004042">
    <property type="term" value="F:L-glutamate N-acetyltransferase activity"/>
    <property type="evidence" value="ECO:0007669"/>
    <property type="project" value="UniProtKB-UniRule"/>
</dbReference>
<dbReference type="eggNOG" id="COG1364">
    <property type="taxonomic scope" value="Bacteria"/>
</dbReference>
<feature type="chain" id="PRO_5023578340" description="Arginine biosynthesis bifunctional protein ArgJ beta chain" evidence="11">
    <location>
        <begin position="264"/>
        <end position="481"/>
    </location>
</feature>
<dbReference type="Pfam" id="PF01960">
    <property type="entry name" value="ArgJ"/>
    <property type="match status" value="1"/>
</dbReference>
<dbReference type="InterPro" id="IPR002813">
    <property type="entry name" value="Arg_biosynth_ArgJ"/>
</dbReference>
<comment type="subunit">
    <text evidence="3 11">Heterotetramer of two alpha and two beta chains.</text>
</comment>
<feature type="binding site" evidence="11">
    <location>
        <position position="481"/>
    </location>
    <ligand>
        <name>substrate</name>
    </ligand>
</feature>
<evidence type="ECO:0000256" key="1">
    <source>
        <dbReference type="ARBA" id="ARBA00004496"/>
    </source>
</evidence>
<keyword evidence="7 11" id="KW-0808">Transferase</keyword>
<evidence type="ECO:0000256" key="10">
    <source>
        <dbReference type="ARBA" id="ARBA00023315"/>
    </source>
</evidence>
<comment type="catalytic activity">
    <reaction evidence="11">
        <text>L-glutamate + acetyl-CoA = N-acetyl-L-glutamate + CoA + H(+)</text>
        <dbReference type="Rhea" id="RHEA:24292"/>
        <dbReference type="ChEBI" id="CHEBI:15378"/>
        <dbReference type="ChEBI" id="CHEBI:29985"/>
        <dbReference type="ChEBI" id="CHEBI:44337"/>
        <dbReference type="ChEBI" id="CHEBI:57287"/>
        <dbReference type="ChEBI" id="CHEBI:57288"/>
        <dbReference type="EC" id="2.3.1.1"/>
    </reaction>
</comment>
<dbReference type="Proteomes" id="UP000006377">
    <property type="component" value="Chromosome"/>
</dbReference>
<reference evidence="13 14" key="1">
    <citation type="journal article" date="2011" name="Stand. Genomic Sci.">
        <title>Complete genome sequence of Parvibaculum lavamentivorans type strain (DS-1(T)).</title>
        <authorList>
            <person name="Schleheck D."/>
            <person name="Weiss M."/>
            <person name="Pitluck S."/>
            <person name="Bruce D."/>
            <person name="Land M.L."/>
            <person name="Han S."/>
            <person name="Saunders E."/>
            <person name="Tapia R."/>
            <person name="Detter C."/>
            <person name="Brettin T."/>
            <person name="Han J."/>
            <person name="Woyke T."/>
            <person name="Goodwin L."/>
            <person name="Pennacchio L."/>
            <person name="Nolan M."/>
            <person name="Cook A.M."/>
            <person name="Kjelleberg S."/>
            <person name="Thomas T."/>
        </authorList>
    </citation>
    <scope>NUCLEOTIDE SEQUENCE [LARGE SCALE GENOMIC DNA]</scope>
    <source>
        <strain evidence="14">DS-1 / DSM 13023 / NCIMB 13966</strain>
    </source>
</reference>
<dbReference type="NCBIfam" id="NF003802">
    <property type="entry name" value="PRK05388.1"/>
    <property type="match status" value="1"/>
</dbReference>
<evidence type="ECO:0000256" key="7">
    <source>
        <dbReference type="ARBA" id="ARBA00022679"/>
    </source>
</evidence>
<keyword evidence="10 11" id="KW-0012">Acyltransferase</keyword>
<dbReference type="EMBL" id="CP000774">
    <property type="protein sequence ID" value="ABS63351.1"/>
    <property type="molecule type" value="Genomic_DNA"/>
</dbReference>
<name>A7HTW8_PARL1</name>
<dbReference type="PANTHER" id="PTHR23100:SF0">
    <property type="entry name" value="ARGININE BIOSYNTHESIS BIFUNCTIONAL PROTEIN ARGJ, MITOCHONDRIAL"/>
    <property type="match status" value="1"/>
</dbReference>
<feature type="chain" id="PRO_5023578339" description="Arginine biosynthesis bifunctional protein ArgJ alpha chain" evidence="11">
    <location>
        <begin position="1"/>
        <end position="263"/>
    </location>
</feature>
<evidence type="ECO:0000256" key="11">
    <source>
        <dbReference type="HAMAP-Rule" id="MF_01106"/>
    </source>
</evidence>
<comment type="pathway">
    <text evidence="11">Amino-acid biosynthesis; L-arginine biosynthesis; N(2)-acetyl-L-ornithine from L-glutamate: step 1/4.</text>
</comment>
<feature type="region of interest" description="Disordered" evidence="12">
    <location>
        <begin position="1"/>
        <end position="81"/>
    </location>
</feature>
<feature type="binding site" evidence="11">
    <location>
        <position position="353"/>
    </location>
    <ligand>
        <name>substrate</name>
    </ligand>
</feature>
<keyword evidence="14" id="KW-1185">Reference proteome</keyword>
<keyword evidence="9 11" id="KW-0511">Multifunctional enzyme</keyword>
<evidence type="ECO:0000256" key="4">
    <source>
        <dbReference type="ARBA" id="ARBA00022490"/>
    </source>
</evidence>
<dbReference type="FunFam" id="3.60.70.12:FF:000001">
    <property type="entry name" value="Arginine biosynthesis bifunctional protein ArgJ, chloroplastic"/>
    <property type="match status" value="1"/>
</dbReference>
<dbReference type="FunFam" id="3.10.20.340:FF:000003">
    <property type="entry name" value="Arginine biosynthesis bifunctional protein ArgJ"/>
    <property type="match status" value="1"/>
</dbReference>
<dbReference type="GO" id="GO:0004358">
    <property type="term" value="F:L-glutamate N-acetyltransferase activity, acting on acetyl-L-ornithine as donor"/>
    <property type="evidence" value="ECO:0007669"/>
    <property type="project" value="UniProtKB-UniRule"/>
</dbReference>
<feature type="binding site" evidence="11">
    <location>
        <position position="264"/>
    </location>
    <ligand>
        <name>substrate</name>
    </ligand>
</feature>
<keyword evidence="4 11" id="KW-0963">Cytoplasm</keyword>
<dbReference type="NCBIfam" id="TIGR00120">
    <property type="entry name" value="ArgJ"/>
    <property type="match status" value="1"/>
</dbReference>